<evidence type="ECO:0000259" key="18">
    <source>
        <dbReference type="PROSITE" id="PS51393"/>
    </source>
</evidence>
<dbReference type="InterPro" id="IPR013819">
    <property type="entry name" value="LipOase_C"/>
</dbReference>
<evidence type="ECO:0000256" key="4">
    <source>
        <dbReference type="ARBA" id="ARBA00022490"/>
    </source>
</evidence>
<dbReference type="InterPro" id="IPR000907">
    <property type="entry name" value="LipOase"/>
</dbReference>
<accession>A0AAV0R4M8</accession>
<dbReference type="GO" id="GO:0006633">
    <property type="term" value="P:fatty acid biosynthetic process"/>
    <property type="evidence" value="ECO:0007669"/>
    <property type="project" value="UniProtKB-KW"/>
</dbReference>
<keyword evidence="6 15" id="KW-0479">Metal-binding</keyword>
<comment type="similarity">
    <text evidence="3 15">Belongs to the lipoxygenase family.</text>
</comment>
<dbReference type="Proteomes" id="UP001154282">
    <property type="component" value="Unassembled WGS sequence"/>
</dbReference>
<keyword evidence="8" id="KW-0276">Fatty acid metabolism</keyword>
<dbReference type="SUPFAM" id="SSF48484">
    <property type="entry name" value="Lipoxigenase"/>
    <property type="match status" value="1"/>
</dbReference>
<dbReference type="EC" id="1.13.11.-" evidence="16"/>
<keyword evidence="4" id="KW-0963">Cytoplasm</keyword>
<evidence type="ECO:0000256" key="1">
    <source>
        <dbReference type="ARBA" id="ARBA00001962"/>
    </source>
</evidence>
<dbReference type="InterPro" id="IPR036392">
    <property type="entry name" value="PLAT/LH2_dom_sf"/>
</dbReference>
<evidence type="ECO:0000256" key="5">
    <source>
        <dbReference type="ARBA" id="ARBA00022516"/>
    </source>
</evidence>
<organism evidence="19 20">
    <name type="scientific">Linum tenue</name>
    <dbReference type="NCBI Taxonomy" id="586396"/>
    <lineage>
        <taxon>Eukaryota</taxon>
        <taxon>Viridiplantae</taxon>
        <taxon>Streptophyta</taxon>
        <taxon>Embryophyta</taxon>
        <taxon>Tracheophyta</taxon>
        <taxon>Spermatophyta</taxon>
        <taxon>Magnoliopsida</taxon>
        <taxon>eudicotyledons</taxon>
        <taxon>Gunneridae</taxon>
        <taxon>Pentapetalae</taxon>
        <taxon>rosids</taxon>
        <taxon>fabids</taxon>
        <taxon>Malpighiales</taxon>
        <taxon>Linaceae</taxon>
        <taxon>Linum</taxon>
    </lineage>
</organism>
<dbReference type="Gene3D" id="3.10.450.60">
    <property type="match status" value="1"/>
</dbReference>
<dbReference type="Gene3D" id="1.20.245.10">
    <property type="entry name" value="Lipoxygenase-1, Domain 5"/>
    <property type="match status" value="1"/>
</dbReference>
<dbReference type="AlphaFoldDB" id="A0AAV0R4M8"/>
<dbReference type="Pfam" id="PF00305">
    <property type="entry name" value="Lipoxygenase"/>
    <property type="match status" value="1"/>
</dbReference>
<comment type="caution">
    <text evidence="19">The sequence shown here is derived from an EMBL/GenBank/DDBJ whole genome shotgun (WGS) entry which is preliminary data.</text>
</comment>
<dbReference type="FunFam" id="1.20.245.10:FF:000002">
    <property type="entry name" value="Lipoxygenase"/>
    <property type="match status" value="1"/>
</dbReference>
<evidence type="ECO:0000256" key="7">
    <source>
        <dbReference type="ARBA" id="ARBA00022767"/>
    </source>
</evidence>
<comment type="caution">
    <text evidence="14">Lacks conserved residue(s) required for the propagation of feature annotation.</text>
</comment>
<comment type="subcellular location">
    <subcellularLocation>
        <location evidence="2">Cytoplasm</location>
    </subcellularLocation>
</comment>
<dbReference type="EMBL" id="CAMGYJ010000010">
    <property type="protein sequence ID" value="CAI0551397.1"/>
    <property type="molecule type" value="Genomic_DNA"/>
</dbReference>
<dbReference type="InterPro" id="IPR036226">
    <property type="entry name" value="LipOase_C_sf"/>
</dbReference>
<dbReference type="GO" id="GO:0034440">
    <property type="term" value="P:lipid oxidation"/>
    <property type="evidence" value="ECO:0007669"/>
    <property type="project" value="InterPro"/>
</dbReference>
<dbReference type="Pfam" id="PF01477">
    <property type="entry name" value="PLAT"/>
    <property type="match status" value="1"/>
</dbReference>
<keyword evidence="12" id="KW-0443">Lipid metabolism</keyword>
<evidence type="ECO:0000256" key="11">
    <source>
        <dbReference type="ARBA" id="ARBA00023004"/>
    </source>
</evidence>
<dbReference type="SMART" id="SM00308">
    <property type="entry name" value="LH2"/>
    <property type="match status" value="1"/>
</dbReference>
<evidence type="ECO:0000256" key="8">
    <source>
        <dbReference type="ARBA" id="ARBA00022832"/>
    </source>
</evidence>
<dbReference type="GO" id="GO:0005737">
    <property type="term" value="C:cytoplasm"/>
    <property type="evidence" value="ECO:0007669"/>
    <property type="project" value="UniProtKB-SubCell"/>
</dbReference>
<keyword evidence="5 16" id="KW-0444">Lipid biosynthesis</keyword>
<dbReference type="InterPro" id="IPR001024">
    <property type="entry name" value="PLAT/LH2_dom"/>
</dbReference>
<dbReference type="FunFam" id="3.10.450.60:FF:000002">
    <property type="entry name" value="Lipoxygenase"/>
    <property type="match status" value="1"/>
</dbReference>
<feature type="domain" description="PLAT" evidence="17">
    <location>
        <begin position="1"/>
        <end position="108"/>
    </location>
</feature>
<keyword evidence="20" id="KW-1185">Reference proteome</keyword>
<evidence type="ECO:0000256" key="15">
    <source>
        <dbReference type="RuleBase" id="RU003974"/>
    </source>
</evidence>
<dbReference type="PROSITE" id="PS00711">
    <property type="entry name" value="LIPOXYGENASE_1"/>
    <property type="match status" value="1"/>
</dbReference>
<dbReference type="SUPFAM" id="SSF49723">
    <property type="entry name" value="Lipase/lipooxygenase domain (PLAT/LH2 domain)"/>
    <property type="match status" value="1"/>
</dbReference>
<dbReference type="PROSITE" id="PS51393">
    <property type="entry name" value="LIPOXYGENASE_3"/>
    <property type="match status" value="1"/>
</dbReference>
<dbReference type="PRINTS" id="PR00468">
    <property type="entry name" value="PLTLPOXGNASE"/>
</dbReference>
<gene>
    <name evidence="19" type="ORF">LITE_LOCUS45953</name>
</gene>
<evidence type="ECO:0000256" key="9">
    <source>
        <dbReference type="ARBA" id="ARBA00022964"/>
    </source>
</evidence>
<protein>
    <recommendedName>
        <fullName evidence="16">Lipoxygenase</fullName>
        <ecNumber evidence="16">1.13.11.-</ecNumber>
    </recommendedName>
</protein>
<evidence type="ECO:0000313" key="19">
    <source>
        <dbReference type="EMBL" id="CAI0551397.1"/>
    </source>
</evidence>
<dbReference type="PRINTS" id="PR00087">
    <property type="entry name" value="LIPOXYGENASE"/>
</dbReference>
<dbReference type="InterPro" id="IPR001246">
    <property type="entry name" value="LipOase_plant"/>
</dbReference>
<evidence type="ECO:0000256" key="6">
    <source>
        <dbReference type="ARBA" id="ARBA00022723"/>
    </source>
</evidence>
<sequence>MKRFPIVLLFCAENGNKGKLGKAAYLEKWITTIAPLKAGETAYDVSFEWEEEEIGVPGGFLIKNNHHNEFFLKSLTLEDVPGEGRIHFPCNSWVYPAKNYTNDRVFFTNKSYLPHETPLPLVKYREKELVALRGNGQGELKEWDRVYDYACYNDLWDPDDDPNVESRLSLLMTLDIYVPRDERFSHLKLSDLLLNDLEAIVQIVKPELEDLCSGNGNEFDSFDDALTLYDGGVKLSGGPTLDNLWKNNPLDIINLKYPLPEVIRESRTAWRTDEEFAREMLAGLNPVIISLLQEFPPRSKLNAKVYGNQDSSISEEHIRHFLKGLTVAEAIKSNKLFILDHHDTVIPYLRRINDNTTSKTYATRTILYLQNDDTLKPMAIELSLPHPDGDQFGAINKVYTPPPADQKEGSLEEIIWQLAKAYVAVNDSVSHELITHFLHTHAVIEPFVIATNRQLSLIHPIYKLLHPHFRDTMSINAIARQILINGGGVVELAFYPAKYSMEFSSSLYKDWNFTEQALPQDLKKRGMAVPHPESKHGLRLLIKDYPYAIDGLDIWSVIRNWVSDYTSLYYKTDEAIRSDTELQMWWKELVEVGHGDKRDEPWWPKMENREELIESCTTMIWIASALHAATNFGQYTYSGYMPNRPTNSRRFMPVEGTAEFEELRENPDRAFMRTITAKLQTLLVISLIEVLSMHSSDEVYLGQRDTAEWTVDLEATAAFERFGKALAEVEERIVERNREEKLRNRHGPVKIPYTLLFPSSGAGMTGKGIPNSITI</sequence>
<evidence type="ECO:0000256" key="12">
    <source>
        <dbReference type="ARBA" id="ARBA00023098"/>
    </source>
</evidence>
<feature type="domain" description="Lipoxygenase" evidence="18">
    <location>
        <begin position="111"/>
        <end position="775"/>
    </location>
</feature>
<keyword evidence="11 15" id="KW-0408">Iron</keyword>
<comment type="pathway">
    <text evidence="16">Lipid metabolism; oxylipin biosynthesis.</text>
</comment>
<evidence type="ECO:0000256" key="14">
    <source>
        <dbReference type="PROSITE-ProRule" id="PRU00152"/>
    </source>
</evidence>
<name>A0AAV0R4M8_9ROSI</name>
<comment type="cofactor">
    <cofactor evidence="1 15">
        <name>Fe cation</name>
        <dbReference type="ChEBI" id="CHEBI:24875"/>
    </cofactor>
</comment>
<dbReference type="PANTHER" id="PTHR11771">
    <property type="entry name" value="LIPOXYGENASE"/>
    <property type="match status" value="1"/>
</dbReference>
<evidence type="ECO:0000256" key="3">
    <source>
        <dbReference type="ARBA" id="ARBA00009419"/>
    </source>
</evidence>
<evidence type="ECO:0000256" key="10">
    <source>
        <dbReference type="ARBA" id="ARBA00023002"/>
    </source>
</evidence>
<dbReference type="InterPro" id="IPR027433">
    <property type="entry name" value="Lipoxygenase_dom_3"/>
</dbReference>
<keyword evidence="7 16" id="KW-0925">Oxylipin biosynthesis</keyword>
<evidence type="ECO:0000256" key="2">
    <source>
        <dbReference type="ARBA" id="ARBA00004496"/>
    </source>
</evidence>
<dbReference type="GO" id="GO:0005506">
    <property type="term" value="F:iron ion binding"/>
    <property type="evidence" value="ECO:0007669"/>
    <property type="project" value="UniProtKB-ARBA"/>
</dbReference>
<reference evidence="19" key="1">
    <citation type="submission" date="2022-08" db="EMBL/GenBank/DDBJ databases">
        <authorList>
            <person name="Gutierrez-Valencia J."/>
        </authorList>
    </citation>
    <scope>NUCLEOTIDE SEQUENCE</scope>
</reference>
<keyword evidence="13 16" id="KW-0275">Fatty acid biosynthesis</keyword>
<dbReference type="Gene3D" id="2.60.60.20">
    <property type="entry name" value="PLAT/LH2 domain"/>
    <property type="match status" value="1"/>
</dbReference>
<evidence type="ECO:0000259" key="17">
    <source>
        <dbReference type="PROSITE" id="PS50095"/>
    </source>
</evidence>
<dbReference type="InterPro" id="IPR020833">
    <property type="entry name" value="LipOase_Fe_BS"/>
</dbReference>
<comment type="function">
    <text evidence="16">Plant lipoxygenase may be involved in a number of diverse aspects of plant physiology including growth and development, pest resistance, and senescence or responses to wounding.</text>
</comment>
<evidence type="ECO:0000256" key="16">
    <source>
        <dbReference type="RuleBase" id="RU003975"/>
    </source>
</evidence>
<dbReference type="GO" id="GO:0031408">
    <property type="term" value="P:oxylipin biosynthetic process"/>
    <property type="evidence" value="ECO:0007669"/>
    <property type="project" value="UniProtKB-UniRule"/>
</dbReference>
<dbReference type="Gene3D" id="4.10.372.10">
    <property type="entry name" value="Lipoxygenase-1, Domain 3"/>
    <property type="match status" value="1"/>
</dbReference>
<dbReference type="PROSITE" id="PS00081">
    <property type="entry name" value="LIPOXYGENASE_2"/>
    <property type="match status" value="1"/>
</dbReference>
<proteinExistence type="inferred from homology"/>
<dbReference type="Gene3D" id="4.10.375.10">
    <property type="entry name" value="Lipoxygenase-1, Domain 2"/>
    <property type="match status" value="1"/>
</dbReference>
<evidence type="ECO:0000256" key="13">
    <source>
        <dbReference type="ARBA" id="ARBA00023160"/>
    </source>
</evidence>
<dbReference type="GO" id="GO:0016702">
    <property type="term" value="F:oxidoreductase activity, acting on single donors with incorporation of molecular oxygen, incorporation of two atoms of oxygen"/>
    <property type="evidence" value="ECO:0007669"/>
    <property type="project" value="InterPro"/>
</dbReference>
<keyword evidence="9 15" id="KW-0223">Dioxygenase</keyword>
<dbReference type="PROSITE" id="PS50095">
    <property type="entry name" value="PLAT"/>
    <property type="match status" value="1"/>
</dbReference>
<evidence type="ECO:0000313" key="20">
    <source>
        <dbReference type="Proteomes" id="UP001154282"/>
    </source>
</evidence>
<keyword evidence="10 15" id="KW-0560">Oxidoreductase</keyword>
<dbReference type="InterPro" id="IPR020834">
    <property type="entry name" value="LipOase_CS"/>
</dbReference>